<reference evidence="3 4" key="2">
    <citation type="submission" date="2024-05" db="EMBL/GenBank/DDBJ databases">
        <authorList>
            <person name="Chen Y."/>
            <person name="Shah S."/>
            <person name="Dougan E. K."/>
            <person name="Thang M."/>
            <person name="Chan C."/>
        </authorList>
    </citation>
    <scope>NUCLEOTIDE SEQUENCE [LARGE SCALE GENOMIC DNA]</scope>
</reference>
<dbReference type="EMBL" id="CAMXCT030003201">
    <property type="protein sequence ID" value="CAL4790323.1"/>
    <property type="molecule type" value="Genomic_DNA"/>
</dbReference>
<evidence type="ECO:0000313" key="2">
    <source>
        <dbReference type="EMBL" id="CAI4003011.1"/>
    </source>
</evidence>
<dbReference type="PROSITE" id="PS51166">
    <property type="entry name" value="CBM20"/>
    <property type="match status" value="1"/>
</dbReference>
<evidence type="ECO:0000313" key="4">
    <source>
        <dbReference type="Proteomes" id="UP001152797"/>
    </source>
</evidence>
<comment type="caution">
    <text evidence="2">The sequence shown here is derived from an EMBL/GenBank/DDBJ whole genome shotgun (WGS) entry which is preliminary data.</text>
</comment>
<dbReference type="OrthoDB" id="550577at2759"/>
<reference evidence="2" key="1">
    <citation type="submission" date="2022-10" db="EMBL/GenBank/DDBJ databases">
        <authorList>
            <person name="Chen Y."/>
            <person name="Dougan E. K."/>
            <person name="Chan C."/>
            <person name="Rhodes N."/>
            <person name="Thang M."/>
        </authorList>
    </citation>
    <scope>NUCLEOTIDE SEQUENCE</scope>
</reference>
<name>A0A9P1G7Z1_9DINO</name>
<sequence>MPLELWLECICDQTQFGEDLVVVGNHPVLGNWSVEKGVVLRTDVSTFPLWTLEKPLVLEEDEYMPLWLEYKYIIRGIETHWEDFGRRSLPIFSSTSPVTATAFLPQWTEVGKPMNRLLPFCRTIPFTTRLHPHYKTRGRRLKPGLMLRVDSYGSWTAMTEASWNAPKRFSPGVAGMSAALRRSSFLFVSGSTVNHESIKYHAERVFARPKRARLLLCLRQLRRSDFGMLLAPELWLRIGDFIGGLRLRQVDSSASSG</sequence>
<organism evidence="2">
    <name type="scientific">Cladocopium goreaui</name>
    <dbReference type="NCBI Taxonomy" id="2562237"/>
    <lineage>
        <taxon>Eukaryota</taxon>
        <taxon>Sar</taxon>
        <taxon>Alveolata</taxon>
        <taxon>Dinophyceae</taxon>
        <taxon>Suessiales</taxon>
        <taxon>Symbiodiniaceae</taxon>
        <taxon>Cladocopium</taxon>
    </lineage>
</organism>
<protein>
    <submittedName>
        <fullName evidence="3">CBM20 domain-containing protein</fullName>
    </submittedName>
</protein>
<keyword evidence="4" id="KW-1185">Reference proteome</keyword>
<proteinExistence type="predicted"/>
<dbReference type="InterPro" id="IPR013784">
    <property type="entry name" value="Carb-bd-like_fold"/>
</dbReference>
<dbReference type="CDD" id="cd05467">
    <property type="entry name" value="CBM20"/>
    <property type="match status" value="1"/>
</dbReference>
<dbReference type="SUPFAM" id="SSF49452">
    <property type="entry name" value="Starch-binding domain-like"/>
    <property type="match status" value="1"/>
</dbReference>
<accession>A0A9P1G7Z1</accession>
<evidence type="ECO:0000259" key="1">
    <source>
        <dbReference type="PROSITE" id="PS51166"/>
    </source>
</evidence>
<dbReference type="SMART" id="SM01065">
    <property type="entry name" value="CBM_2"/>
    <property type="match status" value="1"/>
</dbReference>
<dbReference type="Pfam" id="PF00686">
    <property type="entry name" value="CBM_20"/>
    <property type="match status" value="1"/>
</dbReference>
<dbReference type="InterPro" id="IPR013783">
    <property type="entry name" value="Ig-like_fold"/>
</dbReference>
<dbReference type="GO" id="GO:2001070">
    <property type="term" value="F:starch binding"/>
    <property type="evidence" value="ECO:0007669"/>
    <property type="project" value="InterPro"/>
</dbReference>
<dbReference type="AlphaFoldDB" id="A0A9P1G7Z1"/>
<gene>
    <name evidence="2" type="ORF">C1SCF055_LOCUS28913</name>
</gene>
<feature type="domain" description="CBM20" evidence="1">
    <location>
        <begin position="1"/>
        <end position="109"/>
    </location>
</feature>
<dbReference type="EMBL" id="CAMXCT010003201">
    <property type="protein sequence ID" value="CAI4003011.1"/>
    <property type="molecule type" value="Genomic_DNA"/>
</dbReference>
<dbReference type="EMBL" id="CAMXCT020003201">
    <property type="protein sequence ID" value="CAL1156386.1"/>
    <property type="molecule type" value="Genomic_DNA"/>
</dbReference>
<evidence type="ECO:0000313" key="3">
    <source>
        <dbReference type="EMBL" id="CAL4790323.1"/>
    </source>
</evidence>
<dbReference type="Gene3D" id="2.60.40.10">
    <property type="entry name" value="Immunoglobulins"/>
    <property type="match status" value="1"/>
</dbReference>
<dbReference type="Proteomes" id="UP001152797">
    <property type="component" value="Unassembled WGS sequence"/>
</dbReference>
<dbReference type="InterPro" id="IPR002044">
    <property type="entry name" value="CBM20"/>
</dbReference>